<sequence>MTAIGLSVAVATLVTGCGMYMLGNQEYGYSTADSEYLTEQPESGAISPNTLLVDLYGSPVEVRILPHVTDVPLAGAGVATSYVHDPANAEIFSVRGVNADGELVGILGSQPPQAGQVGPVSGTLGTLEEGNFKPLASPSASQPDSAEYTIGQVATTEEAIIWSQAPAGSQDWQVFYQDGSGTQQNLKLPGTPWTLLDQSLQMRSRSDGDLIMVGTQEPGDPPGIRYLVQKLGDDPQDLIFDGQDFQFLKLTTQGLLTVSSNQGPAEVRLRSLFWLSGAYYMEPLRYRDADQIHDVASSGPVVAVSGVNGADSWVDILSLDFVSQATRVPISGPASSLQVCGSRVGWIAENANNVPTAYLLDTTSNEVVVLPTTENAGELFCSANSFAVTSFDTEGTYLGTEVTNFN</sequence>
<evidence type="ECO:0000313" key="1">
    <source>
        <dbReference type="EMBL" id="XBH20306.1"/>
    </source>
</evidence>
<dbReference type="EMBL" id="CP146203">
    <property type="protein sequence ID" value="XBH20306.1"/>
    <property type="molecule type" value="Genomic_DNA"/>
</dbReference>
<protein>
    <submittedName>
        <fullName evidence="1">Uncharacterized protein</fullName>
    </submittedName>
</protein>
<organism evidence="1">
    <name type="scientific">Jonesiaceae bacterium BS-20</name>
    <dbReference type="NCBI Taxonomy" id="3120821"/>
    <lineage>
        <taxon>Bacteria</taxon>
        <taxon>Bacillati</taxon>
        <taxon>Actinomycetota</taxon>
        <taxon>Actinomycetes</taxon>
        <taxon>Micrococcales</taxon>
        <taxon>Jonesiaceae</taxon>
    </lineage>
</organism>
<name>A0AAU7DS74_9MICO</name>
<reference evidence="1" key="1">
    <citation type="submission" date="2024-02" db="EMBL/GenBank/DDBJ databases">
        <title>Tomenella chthoni gen. nov. sp. nov., a member of the family Jonesiaceae isolated from bat guano.</title>
        <authorList>
            <person name="Miller S.L."/>
            <person name="King J."/>
            <person name="Sankaranarayanan K."/>
            <person name="Lawson P.A."/>
        </authorList>
    </citation>
    <scope>NUCLEOTIDE SEQUENCE</scope>
    <source>
        <strain evidence="1">BS-20</strain>
    </source>
</reference>
<proteinExistence type="predicted"/>
<gene>
    <name evidence="1" type="ORF">V5R04_08570</name>
</gene>
<dbReference type="AlphaFoldDB" id="A0AAU7DS74"/>
<accession>A0AAU7DS74</accession>